<accession>A0A4V6ALA5</accession>
<gene>
    <name evidence="1" type="ORF">FCN74_07585</name>
</gene>
<evidence type="ECO:0008006" key="3">
    <source>
        <dbReference type="Google" id="ProtNLM"/>
    </source>
</evidence>
<protein>
    <recommendedName>
        <fullName evidence="3">TonB-dependent receptor plug domain-containing protein</fullName>
    </recommendedName>
</protein>
<organism evidence="1 2">
    <name type="scientific">Mesohalobacter halotolerans</name>
    <dbReference type="NCBI Taxonomy" id="1883405"/>
    <lineage>
        <taxon>Bacteria</taxon>
        <taxon>Pseudomonadati</taxon>
        <taxon>Bacteroidota</taxon>
        <taxon>Flavobacteriia</taxon>
        <taxon>Flavobacteriales</taxon>
        <taxon>Flavobacteriaceae</taxon>
        <taxon>Mesohalobacter</taxon>
    </lineage>
</organism>
<dbReference type="RefSeq" id="WP_138932000.1">
    <property type="nucleotide sequence ID" value="NZ_SWMU01000003.1"/>
</dbReference>
<evidence type="ECO:0000313" key="1">
    <source>
        <dbReference type="EMBL" id="TKS55885.1"/>
    </source>
</evidence>
<dbReference type="Gene3D" id="2.60.40.1930">
    <property type="match status" value="1"/>
</dbReference>
<dbReference type="OrthoDB" id="679547at2"/>
<evidence type="ECO:0000313" key="2">
    <source>
        <dbReference type="Proteomes" id="UP000306552"/>
    </source>
</evidence>
<dbReference type="AlphaFoldDB" id="A0A4V6ALA5"/>
<keyword evidence="2" id="KW-1185">Reference proteome</keyword>
<dbReference type="Proteomes" id="UP000306552">
    <property type="component" value="Unassembled WGS sequence"/>
</dbReference>
<comment type="caution">
    <text evidence="1">The sequence shown here is derived from an EMBL/GenBank/DDBJ whole genome shotgun (WGS) entry which is preliminary data.</text>
</comment>
<name>A0A4V6ALA5_9FLAO</name>
<proteinExistence type="predicted"/>
<sequence length="776" mass="89144">METSEPIEQPQLSESYQQYFEAPRESLYLHFNKSSFLKGENLWFQGYAYDRQTQKLSQKTRNVELRLYNANGRMLQKQMYLSIGGKFMGQIPIDSTFKDGNYYLKAETQWMKNFNEDYTHLQQFEVIGSEQTAQKQDVKDYDLQILPESGHSVVNCDGVLGLKLINKKGLGVRFKAKLYEDDKVIFIFKSNKFGMAKVDFKPKANKTYKIMAELPNGKTVTKFVDDIKPFGIDLKVNNILSEQTVFYISSNLENNKDYLTLDAKLFVHQEGNRFEVPLEFSSENPQISKGIKKNQLFYGVNTVTLMVNNKPVAERLIFNRKNSINKTHDVKVEITKSHADSLTMDLSLPTYNNKAHLSISVLPEKSISYVKNQNITSAFLLDPFINGYIENKPYYFRSPNRLVDYNLDLLLLTQGWSSYEWGNIFNRPPKIVYPRKDGLIQNLAINGNVPRKTNKLLIYSTIYNGEQVLEINENASFRLENRYPFVSEKMEFSFINHKKDFIRPNIIVGTEFKLDDNSLKSSELLPPISSLRQLKLKLDNKKLYANFLKGEILDEVIVKVNNDSKPEKAKYYVSNFKDNTVKVDEELATTYPLLSDYLSYRGYIVKDNGGGFSLRNLARMSLSGSNTPVVYLNGTQLNDLSILSQSRTSDYEEIYIDKTGFGGGVQGANGIIRLQQRKTVLFSNNEPAESDLPYSQFEIKKGFEPPKRFYMPEYAFFKTESFQQVGTIAWFSNVVVQKGESLELDILDTGLYKMNLYIEGIGEDGSIINVDKQISK</sequence>
<dbReference type="EMBL" id="SWMU01000003">
    <property type="protein sequence ID" value="TKS55885.1"/>
    <property type="molecule type" value="Genomic_DNA"/>
</dbReference>
<reference evidence="1 2" key="1">
    <citation type="submission" date="2019-04" db="EMBL/GenBank/DDBJ databases">
        <title>Psychroflexus halotolerans sp. nov., isolated from a marine solar saltern.</title>
        <authorList>
            <person name="Feng X."/>
        </authorList>
    </citation>
    <scope>NUCLEOTIDE SEQUENCE [LARGE SCALE GENOMIC DNA]</scope>
    <source>
        <strain evidence="1 2">WDS2C27</strain>
    </source>
</reference>